<dbReference type="Proteomes" id="UP000190827">
    <property type="component" value="Unassembled WGS sequence"/>
</dbReference>
<feature type="domain" description="HTH iclR-type" evidence="4">
    <location>
        <begin position="16"/>
        <end position="78"/>
    </location>
</feature>
<dbReference type="SUPFAM" id="SSF55781">
    <property type="entry name" value="GAF domain-like"/>
    <property type="match status" value="1"/>
</dbReference>
<dbReference type="PANTHER" id="PTHR30136">
    <property type="entry name" value="HELIX-TURN-HELIX TRANSCRIPTIONAL REGULATOR, ICLR FAMILY"/>
    <property type="match status" value="1"/>
</dbReference>
<dbReference type="PROSITE" id="PS51078">
    <property type="entry name" value="ICLR_ED"/>
    <property type="match status" value="1"/>
</dbReference>
<dbReference type="Gene3D" id="3.30.450.40">
    <property type="match status" value="1"/>
</dbReference>
<dbReference type="InterPro" id="IPR029016">
    <property type="entry name" value="GAF-like_dom_sf"/>
</dbReference>
<dbReference type="EMBL" id="FUZO01000001">
    <property type="protein sequence ID" value="SKC37723.1"/>
    <property type="molecule type" value="Genomic_DNA"/>
</dbReference>
<dbReference type="SMART" id="SM00346">
    <property type="entry name" value="HTH_ICLR"/>
    <property type="match status" value="1"/>
</dbReference>
<evidence type="ECO:0000256" key="2">
    <source>
        <dbReference type="ARBA" id="ARBA00023125"/>
    </source>
</evidence>
<evidence type="ECO:0000313" key="7">
    <source>
        <dbReference type="Proteomes" id="UP000190827"/>
    </source>
</evidence>
<gene>
    <name evidence="6" type="ORF">SAMN06295973_0318</name>
</gene>
<dbReference type="InterPro" id="IPR005471">
    <property type="entry name" value="Tscrpt_reg_IclR_N"/>
</dbReference>
<dbReference type="PROSITE" id="PS51077">
    <property type="entry name" value="HTH_ICLR"/>
    <property type="match status" value="1"/>
</dbReference>
<evidence type="ECO:0000256" key="3">
    <source>
        <dbReference type="ARBA" id="ARBA00023163"/>
    </source>
</evidence>
<dbReference type="Gene3D" id="1.10.10.10">
    <property type="entry name" value="Winged helix-like DNA-binding domain superfamily/Winged helix DNA-binding domain"/>
    <property type="match status" value="1"/>
</dbReference>
<dbReference type="InterPro" id="IPR014757">
    <property type="entry name" value="Tscrpt_reg_IclR_C"/>
</dbReference>
<evidence type="ECO:0000259" key="5">
    <source>
        <dbReference type="PROSITE" id="PS51078"/>
    </source>
</evidence>
<sequence length="261" mass="28508">MWTSWGYDVAEGMRGAQVVSRVSRILKIVSEHPGGASSSAVAAAAGLTRPTAHRLLASLAAEGFLDHDIRAARWHLGPELFLLGSLAAERYDIAELARESVRILAHESGESAFLSVRRGFETVCLLREEGSFPVRSFVLTEGVRFPLGVASAGLAILAFSSDDEIDDYLGRADLVERWGEAHAADRVRERIRETRERGYAVNPALILEGSWGMGAAVFDAAGKPAWALSLTGIESRFRPERQAFLGDLLLEQAHELSKRLR</sequence>
<keyword evidence="2" id="KW-0238">DNA-binding</keyword>
<accession>A0ABY1LH94</accession>
<keyword evidence="1" id="KW-0805">Transcription regulation</keyword>
<protein>
    <submittedName>
        <fullName evidence="6">Transcriptional regulator, IclR family</fullName>
    </submittedName>
</protein>
<dbReference type="InterPro" id="IPR050707">
    <property type="entry name" value="HTH_MetabolicPath_Reg"/>
</dbReference>
<evidence type="ECO:0000256" key="1">
    <source>
        <dbReference type="ARBA" id="ARBA00023015"/>
    </source>
</evidence>
<dbReference type="RefSeq" id="WP_244175365.1">
    <property type="nucleotide sequence ID" value="NZ_FUZO01000001.1"/>
</dbReference>
<dbReference type="InterPro" id="IPR036390">
    <property type="entry name" value="WH_DNA-bd_sf"/>
</dbReference>
<dbReference type="Pfam" id="PF01614">
    <property type="entry name" value="IclR_C"/>
    <property type="match status" value="1"/>
</dbReference>
<dbReference type="Pfam" id="PF09339">
    <property type="entry name" value="HTH_IclR"/>
    <property type="match status" value="1"/>
</dbReference>
<keyword evidence="7" id="KW-1185">Reference proteome</keyword>
<comment type="caution">
    <text evidence="6">The sequence shown here is derived from an EMBL/GenBank/DDBJ whole genome shotgun (WGS) entry which is preliminary data.</text>
</comment>
<evidence type="ECO:0000259" key="4">
    <source>
        <dbReference type="PROSITE" id="PS51077"/>
    </source>
</evidence>
<dbReference type="InterPro" id="IPR036388">
    <property type="entry name" value="WH-like_DNA-bd_sf"/>
</dbReference>
<evidence type="ECO:0000313" key="6">
    <source>
        <dbReference type="EMBL" id="SKC37723.1"/>
    </source>
</evidence>
<organism evidence="6 7">
    <name type="scientific">Plantibacter cousiniae</name>
    <name type="common">nom. nud.</name>
    <dbReference type="NCBI Taxonomy" id="199709"/>
    <lineage>
        <taxon>Bacteria</taxon>
        <taxon>Bacillati</taxon>
        <taxon>Actinomycetota</taxon>
        <taxon>Actinomycetes</taxon>
        <taxon>Micrococcales</taxon>
        <taxon>Microbacteriaceae</taxon>
        <taxon>Plantibacter</taxon>
    </lineage>
</organism>
<name>A0ABY1LH94_9MICO</name>
<reference evidence="6 7" key="1">
    <citation type="submission" date="2017-02" db="EMBL/GenBank/DDBJ databases">
        <authorList>
            <person name="Varghese N."/>
            <person name="Submissions S."/>
        </authorList>
    </citation>
    <scope>NUCLEOTIDE SEQUENCE [LARGE SCALE GENOMIC DNA]</scope>
    <source>
        <strain evidence="6 7">VKM Ac-1787</strain>
    </source>
</reference>
<dbReference type="SUPFAM" id="SSF46785">
    <property type="entry name" value="Winged helix' DNA-binding domain"/>
    <property type="match status" value="1"/>
</dbReference>
<keyword evidence="3" id="KW-0804">Transcription</keyword>
<feature type="domain" description="IclR-ED" evidence="5">
    <location>
        <begin position="79"/>
        <end position="261"/>
    </location>
</feature>
<dbReference type="PANTHER" id="PTHR30136:SF8">
    <property type="entry name" value="TRANSCRIPTIONAL REGULATORY PROTEIN"/>
    <property type="match status" value="1"/>
</dbReference>
<proteinExistence type="predicted"/>